<dbReference type="AlphaFoldDB" id="Q75E64"/>
<dbReference type="InterPro" id="IPR036236">
    <property type="entry name" value="Znf_C2H2_sf"/>
</dbReference>
<evidence type="ECO:0000256" key="5">
    <source>
        <dbReference type="SAM" id="MobiDB-lite"/>
    </source>
</evidence>
<dbReference type="Pfam" id="PF00226">
    <property type="entry name" value="DnaJ"/>
    <property type="match status" value="1"/>
</dbReference>
<evidence type="ECO:0000313" key="8">
    <source>
        <dbReference type="EMBL" id="AAS50577.1"/>
    </source>
</evidence>
<dbReference type="Pfam" id="PF12171">
    <property type="entry name" value="zf-C2H2_jaz"/>
    <property type="match status" value="1"/>
</dbReference>
<dbReference type="GO" id="GO:0005737">
    <property type="term" value="C:cytoplasm"/>
    <property type="evidence" value="ECO:0000318"/>
    <property type="project" value="GO_Central"/>
</dbReference>
<dbReference type="GeneID" id="4618832"/>
<reference evidence="8 9" key="1">
    <citation type="journal article" date="2004" name="Science">
        <title>The Ashbya gossypii genome as a tool for mapping the ancient Saccharomyces cerevisiae genome.</title>
        <authorList>
            <person name="Dietrich F.S."/>
            <person name="Voegeli S."/>
            <person name="Brachat S."/>
            <person name="Lerch A."/>
            <person name="Gates K."/>
            <person name="Steiner S."/>
            <person name="Mohr C."/>
            <person name="Pohlmann R."/>
            <person name="Luedi P."/>
            <person name="Choi S."/>
            <person name="Wing R.A."/>
            <person name="Flavier A."/>
            <person name="Gaffney T.D."/>
            <person name="Philippsen P."/>
        </authorList>
    </citation>
    <scope>NUCLEOTIDE SEQUENCE [LARGE SCALE GENOMIC DNA]</scope>
    <source>
        <strain evidence="9">ATCC 10895 / CBS 109.51 / FGSC 9923 / NRRL Y-1056</strain>
    </source>
</reference>
<dbReference type="EMBL" id="AE016815">
    <property type="protein sequence ID" value="AAS50577.1"/>
    <property type="molecule type" value="Genomic_DNA"/>
</dbReference>
<evidence type="ECO:0000256" key="1">
    <source>
        <dbReference type="ARBA" id="ARBA00022723"/>
    </source>
</evidence>
<dbReference type="OrthoDB" id="5894at2759"/>
<dbReference type="FunFam" id="1.10.287.110:FF:000046">
    <property type="entry name" value="dnaJ homolog subfamily C member 21"/>
    <property type="match status" value="1"/>
</dbReference>
<dbReference type="Proteomes" id="UP000000591">
    <property type="component" value="Chromosome II"/>
</dbReference>
<dbReference type="PANTHER" id="PTHR44029">
    <property type="entry name" value="DNAJ HOMOLOG SUBFAMILY C MEMBER 21"/>
    <property type="match status" value="1"/>
</dbReference>
<dbReference type="Pfam" id="PF21884">
    <property type="entry name" value="ZUO1-like_ZHD"/>
    <property type="match status" value="1"/>
</dbReference>
<dbReference type="SMART" id="SM00355">
    <property type="entry name" value="ZnF_C2H2"/>
    <property type="match status" value="2"/>
</dbReference>
<dbReference type="InterPro" id="IPR054076">
    <property type="entry name" value="ZUO1-like_ZHD"/>
</dbReference>
<feature type="domain" description="C2H2-type" evidence="7">
    <location>
        <begin position="514"/>
        <end position="542"/>
    </location>
</feature>
<accession>Q75E64</accession>
<evidence type="ECO:0000256" key="2">
    <source>
        <dbReference type="ARBA" id="ARBA00022771"/>
    </source>
</evidence>
<proteinExistence type="predicted"/>
<evidence type="ECO:0000313" key="9">
    <source>
        <dbReference type="Proteomes" id="UP000000591"/>
    </source>
</evidence>
<feature type="domain" description="J" evidence="6">
    <location>
        <begin position="4"/>
        <end position="70"/>
    </location>
</feature>
<keyword evidence="3" id="KW-0862">Zinc</keyword>
<dbReference type="RefSeq" id="NP_982753.1">
    <property type="nucleotide sequence ID" value="NM_208106.1"/>
</dbReference>
<dbReference type="InParanoid" id="Q75E64"/>
<keyword evidence="1" id="KW-0479">Metal-binding</keyword>
<keyword evidence="2 4" id="KW-0863">Zinc-finger</keyword>
<gene>
    <name evidence="8" type="ORF">AGOS_ABL194C</name>
</gene>
<dbReference type="SUPFAM" id="SSF46565">
    <property type="entry name" value="Chaperone J-domain"/>
    <property type="match status" value="1"/>
</dbReference>
<dbReference type="FunCoup" id="Q75E64">
    <property type="interactions" value="931"/>
</dbReference>
<feature type="compositionally biased region" description="Basic and acidic residues" evidence="5">
    <location>
        <begin position="455"/>
        <end position="466"/>
    </location>
</feature>
<dbReference type="PANTHER" id="PTHR44029:SF1">
    <property type="entry name" value="DNAJ HOMOLOG SUBFAMILY C MEMBER 21"/>
    <property type="match status" value="1"/>
</dbReference>
<evidence type="ECO:0000259" key="6">
    <source>
        <dbReference type="PROSITE" id="PS50076"/>
    </source>
</evidence>
<dbReference type="PROSITE" id="PS00028">
    <property type="entry name" value="ZINC_FINGER_C2H2_1"/>
    <property type="match status" value="2"/>
</dbReference>
<feature type="region of interest" description="Disordered" evidence="5">
    <location>
        <begin position="530"/>
        <end position="552"/>
    </location>
</feature>
<feature type="domain" description="C2H2-type" evidence="7">
    <location>
        <begin position="335"/>
        <end position="362"/>
    </location>
</feature>
<keyword evidence="9" id="KW-1185">Reference proteome</keyword>
<dbReference type="OMA" id="RANHEES"/>
<evidence type="ECO:0000256" key="3">
    <source>
        <dbReference type="ARBA" id="ARBA00022833"/>
    </source>
</evidence>
<dbReference type="HOGENOM" id="CLU_009539_2_1_1"/>
<dbReference type="GO" id="GO:0008270">
    <property type="term" value="F:zinc ion binding"/>
    <property type="evidence" value="ECO:0007669"/>
    <property type="project" value="UniProtKB-KW"/>
</dbReference>
<dbReference type="PROSITE" id="PS50157">
    <property type="entry name" value="ZINC_FINGER_C2H2_2"/>
    <property type="match status" value="2"/>
</dbReference>
<protein>
    <submittedName>
        <fullName evidence="8">ABL194Cp</fullName>
    </submittedName>
</protein>
<name>Q75E64_EREGS</name>
<sequence>MKTCYYELLGVDSGASDTDLKKAYRRKALQYHPDKNIGNVQQATEIFASIRAAYEVLSDAQERAWYDAHREQILNDDFENDEEDYTVDSAVTGVTTEEILHFFNSGLYTRIDDTPAGLYQIAGKVFAKLAKDELICGRRQGLAEYSALNDDQFEKDIIELGYVQACEKYQYPDQTVFPVFGYSATSYEDLRAFYKAWGSFNTVKSFSWEDEYMYSRNYDRRTKREINKRNEKKRTQAKNEYNKTVRRFVTFIKKFDRRMKEGAKRAEAEKKRKLQETLRKQIEKDRLANEQSTGQFKLQSWQTVDQQCLDDLEKHFAGSESELKSADEEVTVLIYDCFVCNKNFKSERQLQNHNNTRSHRKAVRQIQWEMKKDSLELGLDEISDLEEFDSAYEDAMSSGPLQAAPASDLADIMAELAEIEQQLQQPASPSAQPCFEIDDQVESGEPSVAGDTEEPAVKHTDPELDRLLASLVADEQSDDWDALPNKRSRKKQTKSAKRASATQTASRPFTAAGHRCASCSQSFESRNKLFQHVQSLGHGAPPQKVKKQQRKA</sequence>
<reference evidence="9" key="2">
    <citation type="journal article" date="2013" name="G3 (Bethesda)">
        <title>Genomes of Ashbya fungi isolated from insects reveal four mating-type loci, numerous translocations, lack of transposons, and distinct gene duplications.</title>
        <authorList>
            <person name="Dietrich F.S."/>
            <person name="Voegeli S."/>
            <person name="Kuo S."/>
            <person name="Philippsen P."/>
        </authorList>
    </citation>
    <scope>GENOME REANNOTATION</scope>
    <source>
        <strain evidence="9">ATCC 10895 / CBS 109.51 / FGSC 9923 / NRRL Y-1056</strain>
    </source>
</reference>
<dbReference type="Gene3D" id="3.30.160.60">
    <property type="entry name" value="Classic Zinc Finger"/>
    <property type="match status" value="1"/>
</dbReference>
<dbReference type="PROSITE" id="PS00636">
    <property type="entry name" value="DNAJ_1"/>
    <property type="match status" value="1"/>
</dbReference>
<dbReference type="InterPro" id="IPR018253">
    <property type="entry name" value="DnaJ_domain_CS"/>
</dbReference>
<dbReference type="Gene3D" id="1.10.287.110">
    <property type="entry name" value="DnaJ domain"/>
    <property type="match status" value="1"/>
</dbReference>
<dbReference type="PROSITE" id="PS50076">
    <property type="entry name" value="DNAJ_2"/>
    <property type="match status" value="1"/>
</dbReference>
<dbReference type="eggNOG" id="KOG0717">
    <property type="taxonomic scope" value="Eukaryota"/>
</dbReference>
<dbReference type="InterPro" id="IPR022755">
    <property type="entry name" value="Znf_C2H2_jaz"/>
</dbReference>
<dbReference type="InterPro" id="IPR001623">
    <property type="entry name" value="DnaJ_domain"/>
</dbReference>
<feature type="region of interest" description="Disordered" evidence="5">
    <location>
        <begin position="442"/>
        <end position="515"/>
    </location>
</feature>
<dbReference type="SMART" id="SM00271">
    <property type="entry name" value="DnaJ"/>
    <property type="match status" value="1"/>
</dbReference>
<dbReference type="InterPro" id="IPR036869">
    <property type="entry name" value="J_dom_sf"/>
</dbReference>
<organism evidence="8 9">
    <name type="scientific">Eremothecium gossypii (strain ATCC 10895 / CBS 109.51 / FGSC 9923 / NRRL Y-1056)</name>
    <name type="common">Yeast</name>
    <name type="synonym">Ashbya gossypii</name>
    <dbReference type="NCBI Taxonomy" id="284811"/>
    <lineage>
        <taxon>Eukaryota</taxon>
        <taxon>Fungi</taxon>
        <taxon>Dikarya</taxon>
        <taxon>Ascomycota</taxon>
        <taxon>Saccharomycotina</taxon>
        <taxon>Saccharomycetes</taxon>
        <taxon>Saccharomycetales</taxon>
        <taxon>Saccharomycetaceae</taxon>
        <taxon>Eremothecium</taxon>
    </lineage>
</organism>
<evidence type="ECO:0000259" key="7">
    <source>
        <dbReference type="PROSITE" id="PS50157"/>
    </source>
</evidence>
<dbReference type="SUPFAM" id="SSF57667">
    <property type="entry name" value="beta-beta-alpha zinc fingers"/>
    <property type="match status" value="1"/>
</dbReference>
<dbReference type="InterPro" id="IPR051964">
    <property type="entry name" value="Chaperone_stress_response"/>
</dbReference>
<dbReference type="PRINTS" id="PR00625">
    <property type="entry name" value="JDOMAIN"/>
</dbReference>
<dbReference type="InterPro" id="IPR013087">
    <property type="entry name" value="Znf_C2H2_type"/>
</dbReference>
<dbReference type="KEGG" id="ago:AGOS_ABL194C"/>
<evidence type="ECO:0000256" key="4">
    <source>
        <dbReference type="PROSITE-ProRule" id="PRU00042"/>
    </source>
</evidence>
<dbReference type="STRING" id="284811.Q75E64"/>
<dbReference type="CDD" id="cd06257">
    <property type="entry name" value="DnaJ"/>
    <property type="match status" value="1"/>
</dbReference>
<feature type="compositionally biased region" description="Basic residues" evidence="5">
    <location>
        <begin position="486"/>
        <end position="497"/>
    </location>
</feature>